<feature type="transmembrane region" description="Helical" evidence="12">
    <location>
        <begin position="85"/>
        <end position="104"/>
    </location>
</feature>
<dbReference type="AlphaFoldDB" id="A0AAN7K513"/>
<evidence type="ECO:0000256" key="10">
    <source>
        <dbReference type="PIRNR" id="PIRNR036417"/>
    </source>
</evidence>
<dbReference type="CDD" id="cd00831">
    <property type="entry name" value="CHS_like"/>
    <property type="match status" value="1"/>
</dbReference>
<evidence type="ECO:0000256" key="4">
    <source>
        <dbReference type="ARBA" id="ARBA00022679"/>
    </source>
</evidence>
<evidence type="ECO:0000256" key="12">
    <source>
        <dbReference type="SAM" id="Phobius"/>
    </source>
</evidence>
<comment type="pathway">
    <text evidence="2 10">Lipid metabolism; fatty acid biosynthesis.</text>
</comment>
<feature type="domain" description="FAE" evidence="13">
    <location>
        <begin position="102"/>
        <end position="390"/>
    </location>
</feature>
<evidence type="ECO:0000256" key="1">
    <source>
        <dbReference type="ARBA" id="ARBA00004370"/>
    </source>
</evidence>
<keyword evidence="8 10" id="KW-0012">Acyltransferase</keyword>
<evidence type="ECO:0000313" key="15">
    <source>
        <dbReference type="EMBL" id="KAK4758504.1"/>
    </source>
</evidence>
<evidence type="ECO:0000313" key="16">
    <source>
        <dbReference type="Proteomes" id="UP001345219"/>
    </source>
</evidence>
<evidence type="ECO:0000259" key="14">
    <source>
        <dbReference type="Pfam" id="PF08541"/>
    </source>
</evidence>
<feature type="active site" evidence="11">
    <location>
        <position position="325"/>
    </location>
</feature>
<comment type="caution">
    <text evidence="15">The sequence shown here is derived from an EMBL/GenBank/DDBJ whole genome shotgun (WGS) entry which is preliminary data.</text>
</comment>
<dbReference type="InterPro" id="IPR013601">
    <property type="entry name" value="FAE1_typ3_polyketide_synth"/>
</dbReference>
<sequence>MTAAAPPPPASGSPVGGEVQIHQPRRLPDFLQSVNLKYVKLGYHYLITHLLTLLLVPLMVVIIIEASQMNPKDIHQLWLHLHYNLVSVVICSVFLVFGSTVYIMTRPRSVYLVEYSCYRPPDHLQVKYQQFMEHSKLTGDFDESSLEFQRKILERSGLGEETYVPEAMHHIPPRPSMAAAREEAEQVMFGALDNLFANTRIKPKDIGILVVNCSLFNPTPSLSAMIVNKYRMRGNLRSFNLGGMGCSAGVIAIDLAKDMLQVHRNTYAVVVSTENITQNWYFGNKKSMLIPNCLFRVGGAAILLSNKSSDRRRAKYRLVHVVRSHCGSDDKAFRCVYQEEDGNGKTGVSLSKDLMAIAGGALKTNITTLGPLVLPISEQLLFFMTLVAKRFFNVKIKPYIPDFKLAFNHFCIHAGGRAVIDELEKNLQLLSVHVEASRMTLHRFGNTSSSSIWYELAYIEAKGRMRKGHRVWQIAFGSGFKCNSAVWQALRTVTPSPNSPWLDCIDKYPLQTVASTSS</sequence>
<dbReference type="InterPro" id="IPR016039">
    <property type="entry name" value="Thiolase-like"/>
</dbReference>
<feature type="active site" evidence="11">
    <location>
        <position position="446"/>
    </location>
</feature>
<evidence type="ECO:0000256" key="6">
    <source>
        <dbReference type="ARBA" id="ARBA00022989"/>
    </source>
</evidence>
<protein>
    <recommendedName>
        <fullName evidence="10">3-ketoacyl-CoA synthase</fullName>
        <ecNumber evidence="10">2.3.1.-</ecNumber>
    </recommendedName>
</protein>
<proteinExistence type="inferred from homology"/>
<feature type="active site" evidence="11">
    <location>
        <position position="409"/>
    </location>
</feature>
<dbReference type="Gene3D" id="3.40.47.10">
    <property type="match status" value="1"/>
</dbReference>
<dbReference type="EC" id="2.3.1.-" evidence="10"/>
<dbReference type="InterPro" id="IPR012392">
    <property type="entry name" value="3-ktacl-CoA_syn"/>
</dbReference>
<reference evidence="15 16" key="1">
    <citation type="journal article" date="2023" name="Hortic Res">
        <title>Pangenome of water caltrop reveals structural variations and asymmetric subgenome divergence after allopolyploidization.</title>
        <authorList>
            <person name="Zhang X."/>
            <person name="Chen Y."/>
            <person name="Wang L."/>
            <person name="Yuan Y."/>
            <person name="Fang M."/>
            <person name="Shi L."/>
            <person name="Lu R."/>
            <person name="Comes H.P."/>
            <person name="Ma Y."/>
            <person name="Chen Y."/>
            <person name="Huang G."/>
            <person name="Zhou Y."/>
            <person name="Zheng Z."/>
            <person name="Qiu Y."/>
        </authorList>
    </citation>
    <scope>NUCLEOTIDE SEQUENCE [LARGE SCALE GENOMIC DNA]</scope>
    <source>
        <tissue evidence="15">Roots</tissue>
    </source>
</reference>
<keyword evidence="4 10" id="KW-0808">Transferase</keyword>
<dbReference type="GO" id="GO:0006633">
    <property type="term" value="P:fatty acid biosynthetic process"/>
    <property type="evidence" value="ECO:0007669"/>
    <property type="project" value="InterPro"/>
</dbReference>
<dbReference type="GO" id="GO:0016020">
    <property type="term" value="C:membrane"/>
    <property type="evidence" value="ECO:0007669"/>
    <property type="project" value="UniProtKB-SubCell"/>
</dbReference>
<keyword evidence="16" id="KW-1185">Reference proteome</keyword>
<feature type="active site" evidence="11">
    <location>
        <position position="246"/>
    </location>
</feature>
<organism evidence="15 16">
    <name type="scientific">Trapa incisa</name>
    <dbReference type="NCBI Taxonomy" id="236973"/>
    <lineage>
        <taxon>Eukaryota</taxon>
        <taxon>Viridiplantae</taxon>
        <taxon>Streptophyta</taxon>
        <taxon>Embryophyta</taxon>
        <taxon>Tracheophyta</taxon>
        <taxon>Spermatophyta</taxon>
        <taxon>Magnoliopsida</taxon>
        <taxon>eudicotyledons</taxon>
        <taxon>Gunneridae</taxon>
        <taxon>Pentapetalae</taxon>
        <taxon>rosids</taxon>
        <taxon>malvids</taxon>
        <taxon>Myrtales</taxon>
        <taxon>Lythraceae</taxon>
        <taxon>Trapa</taxon>
    </lineage>
</organism>
<dbReference type="GO" id="GO:0009922">
    <property type="term" value="F:fatty acid elongase activity"/>
    <property type="evidence" value="ECO:0007669"/>
    <property type="project" value="UniProtKB-EC"/>
</dbReference>
<dbReference type="PIRSF" id="PIRSF036417">
    <property type="entry name" value="3-ktacl-CoA_syn"/>
    <property type="match status" value="1"/>
</dbReference>
<comment type="subcellular location">
    <subcellularLocation>
        <location evidence="1">Membrane</location>
    </subcellularLocation>
</comment>
<evidence type="ECO:0000259" key="13">
    <source>
        <dbReference type="Pfam" id="PF08392"/>
    </source>
</evidence>
<keyword evidence="7 12" id="KW-0472">Membrane</keyword>
<dbReference type="FunFam" id="3.40.47.10:FF:000028">
    <property type="entry name" value="3-ketoacyl-CoA synthase"/>
    <property type="match status" value="1"/>
</dbReference>
<evidence type="ECO:0000256" key="3">
    <source>
        <dbReference type="ARBA" id="ARBA00005531"/>
    </source>
</evidence>
<keyword evidence="5 12" id="KW-0812">Transmembrane</keyword>
<accession>A0AAN7K513</accession>
<dbReference type="PANTHER" id="PTHR31561">
    <property type="entry name" value="3-KETOACYL-COA SYNTHASE"/>
    <property type="match status" value="1"/>
</dbReference>
<feature type="transmembrane region" description="Helical" evidence="12">
    <location>
        <begin position="43"/>
        <end position="64"/>
    </location>
</feature>
<dbReference type="EMBL" id="JAXIOK010000012">
    <property type="protein sequence ID" value="KAK4758504.1"/>
    <property type="molecule type" value="Genomic_DNA"/>
</dbReference>
<feature type="active site" evidence="11">
    <location>
        <position position="442"/>
    </location>
</feature>
<evidence type="ECO:0000256" key="7">
    <source>
        <dbReference type="ARBA" id="ARBA00023136"/>
    </source>
</evidence>
<dbReference type="SUPFAM" id="SSF53901">
    <property type="entry name" value="Thiolase-like"/>
    <property type="match status" value="2"/>
</dbReference>
<evidence type="ECO:0000256" key="5">
    <source>
        <dbReference type="ARBA" id="ARBA00022692"/>
    </source>
</evidence>
<evidence type="ECO:0000256" key="2">
    <source>
        <dbReference type="ARBA" id="ARBA00005194"/>
    </source>
</evidence>
<evidence type="ECO:0000256" key="9">
    <source>
        <dbReference type="ARBA" id="ARBA00047375"/>
    </source>
</evidence>
<evidence type="ECO:0000256" key="11">
    <source>
        <dbReference type="PIRSR" id="PIRSR036417-1"/>
    </source>
</evidence>
<gene>
    <name evidence="15" type="ORF">SAY87_019805</name>
</gene>
<comment type="similarity">
    <text evidence="3 10">Belongs to the thiolase-like superfamily. Chalcone/stilbene synthases family.</text>
</comment>
<name>A0AAN7K513_9MYRT</name>
<feature type="active site" evidence="11">
    <location>
        <position position="413"/>
    </location>
</feature>
<dbReference type="Pfam" id="PF08541">
    <property type="entry name" value="ACP_syn_III_C"/>
    <property type="match status" value="1"/>
</dbReference>
<dbReference type="Pfam" id="PF08392">
    <property type="entry name" value="FAE1_CUT1_RppA"/>
    <property type="match status" value="1"/>
</dbReference>
<comment type="catalytic activity">
    <reaction evidence="9">
        <text>a very-long-chain acyl-CoA + malonyl-CoA + H(+) = a very-long-chain 3-oxoacyl-CoA + CO2 + CoA</text>
        <dbReference type="Rhea" id="RHEA:32727"/>
        <dbReference type="ChEBI" id="CHEBI:15378"/>
        <dbReference type="ChEBI" id="CHEBI:16526"/>
        <dbReference type="ChEBI" id="CHEBI:57287"/>
        <dbReference type="ChEBI" id="CHEBI:57384"/>
        <dbReference type="ChEBI" id="CHEBI:90725"/>
        <dbReference type="ChEBI" id="CHEBI:90736"/>
        <dbReference type="EC" id="2.3.1.199"/>
    </reaction>
</comment>
<evidence type="ECO:0000256" key="8">
    <source>
        <dbReference type="ARBA" id="ARBA00023315"/>
    </source>
</evidence>
<dbReference type="Proteomes" id="UP001345219">
    <property type="component" value="Chromosome 15"/>
</dbReference>
<dbReference type="InterPro" id="IPR013747">
    <property type="entry name" value="ACP_syn_III_C"/>
</dbReference>
<keyword evidence="6 12" id="KW-1133">Transmembrane helix</keyword>
<feature type="domain" description="Beta-ketoacyl-[acyl-carrier-protein] synthase III C-terminal" evidence="14">
    <location>
        <begin position="408"/>
        <end position="488"/>
    </location>
</feature>